<dbReference type="Proteomes" id="UP000595276">
    <property type="component" value="Chromosome"/>
</dbReference>
<dbReference type="EMBL" id="CP066014">
    <property type="protein sequence ID" value="QQB62013.1"/>
    <property type="molecule type" value="Genomic_DNA"/>
</dbReference>
<evidence type="ECO:0000313" key="1">
    <source>
        <dbReference type="EMBL" id="QQB62013.1"/>
    </source>
</evidence>
<sequence>MLEECLEIFKKNLDEDPDMVLRGYIPKDGKYYLVTMKEKSPWEVSPSFKIKYDKKEKKIENQPLNYSFIRDLDFNSNLLNMNKSIDNKKAIHSSNYYSFFFKENSCEDKINKDAIERYFSVLKNPIKKYKDKRAKNLYLENEEKLGSVNLEEVEKIEKWLIENIDKKELFDIDTSSKDYFKIFFVYEDEEKTKKSYQREQDRYLLTNLFNKNKYNIEVNGKTFGVSDDNLGINDKKPYLENLSRKVKQPYLISADMAKLQNLFFSYLSSSVKRGNNKIYFNTGNKEISFEKNKNFIGFELFLYPEKNEAAILDYNIYSKDFDDIEIKINQYIEEYLPENVKAEDISKREEKYGLVTEKNTLLNKIDSVFFYNYYQRNKYNLENLNIKELNFKMIILNYGKSLEFAIINNKNKEVLKILDRLLKDSIKYSLTNDYNTKAITQFNYYLSLKEYFEKKEENYMDFQEKMKRKLESAGDISLEGDEEILFALGQVLRKLLNHSKIGDKNLTFIRNFLDEQKTSKIIENLKHLLVTYAHNISTKDVRFNRAVSQILVYEFEKEKADDKWIMAGFLEESYLYGKKLSEGEENDRA</sequence>
<dbReference type="RefSeq" id="WP_004839791.1">
    <property type="nucleotide sequence ID" value="NZ_CP066014.1"/>
</dbReference>
<gene>
    <name evidence="1" type="ORF">I6H45_00505</name>
</gene>
<reference evidence="1 2" key="1">
    <citation type="submission" date="2020-12" db="EMBL/GenBank/DDBJ databases">
        <title>FDA dAtabase for Regulatory Grade micrObial Sequences (FDA-ARGOS): Supporting development and validation of Infectious Disease Dx tests.</title>
        <authorList>
            <person name="Sproer C."/>
            <person name="Gronow S."/>
            <person name="Severitt S."/>
            <person name="Schroder I."/>
            <person name="Tallon L."/>
            <person name="Sadzewicz L."/>
            <person name="Zhao X."/>
            <person name="Boylan J."/>
            <person name="Ott S."/>
            <person name="Bowen H."/>
            <person name="Vavikolanu K."/>
            <person name="Mehta A."/>
            <person name="Aluvathingal J."/>
            <person name="Nadendla S."/>
            <person name="Lowell S."/>
            <person name="Myers T."/>
            <person name="Yan Y."/>
            <person name="Sichtig H."/>
        </authorList>
    </citation>
    <scope>NUCLEOTIDE SEQUENCE [LARGE SCALE GENOMIC DNA]</scope>
    <source>
        <strain evidence="1 2">FDAARGOS_988</strain>
    </source>
</reference>
<proteinExistence type="predicted"/>
<organism evidence="1 2">
    <name type="scientific">Anaerococcus vaginalis</name>
    <dbReference type="NCBI Taxonomy" id="33037"/>
    <lineage>
        <taxon>Bacteria</taxon>
        <taxon>Bacillati</taxon>
        <taxon>Bacillota</taxon>
        <taxon>Tissierellia</taxon>
        <taxon>Tissierellales</taxon>
        <taxon>Peptoniphilaceae</taxon>
        <taxon>Anaerococcus</taxon>
    </lineage>
</organism>
<name>A0A7T4F170_9FIRM</name>
<protein>
    <recommendedName>
        <fullName evidence="3">CRISPR-associated protein Csh1</fullName>
    </recommendedName>
</protein>
<evidence type="ECO:0000313" key="2">
    <source>
        <dbReference type="Proteomes" id="UP000595276"/>
    </source>
</evidence>
<dbReference type="KEGG" id="avg:I6H45_00505"/>
<accession>A0A7T4F170</accession>
<dbReference type="GeneID" id="79021195"/>
<evidence type="ECO:0008006" key="3">
    <source>
        <dbReference type="Google" id="ProtNLM"/>
    </source>
</evidence>
<dbReference type="AlphaFoldDB" id="A0A7T4F170"/>